<dbReference type="Pfam" id="PF00155">
    <property type="entry name" value="Aminotran_1_2"/>
    <property type="match status" value="1"/>
</dbReference>
<comment type="cofactor">
    <cofactor evidence="1 6">
        <name>pyridoxal 5'-phosphate</name>
        <dbReference type="ChEBI" id="CHEBI:597326"/>
    </cofactor>
</comment>
<comment type="similarity">
    <text evidence="6">Belongs to the class-II pyridoxal-phosphate-dependent aminotransferase family. Histidinol-phosphate aminotransferase subfamily.</text>
</comment>
<dbReference type="HAMAP" id="MF_01023">
    <property type="entry name" value="HisC_aminotrans_2"/>
    <property type="match status" value="1"/>
</dbReference>
<keyword evidence="9" id="KW-1185">Reference proteome</keyword>
<keyword evidence="3 6" id="KW-0032">Aminotransferase</keyword>
<evidence type="ECO:0000256" key="1">
    <source>
        <dbReference type="ARBA" id="ARBA00001933"/>
    </source>
</evidence>
<dbReference type="PANTHER" id="PTHR43643">
    <property type="entry name" value="HISTIDINOL-PHOSPHATE AMINOTRANSFERASE 2"/>
    <property type="match status" value="1"/>
</dbReference>
<evidence type="ECO:0000256" key="3">
    <source>
        <dbReference type="ARBA" id="ARBA00022576"/>
    </source>
</evidence>
<dbReference type="Gene3D" id="3.90.1150.10">
    <property type="entry name" value="Aspartate Aminotransferase, domain 1"/>
    <property type="match status" value="1"/>
</dbReference>
<dbReference type="InterPro" id="IPR005861">
    <property type="entry name" value="HisP_aminotrans"/>
</dbReference>
<dbReference type="GO" id="GO:0004400">
    <property type="term" value="F:histidinol-phosphate transaminase activity"/>
    <property type="evidence" value="ECO:0007669"/>
    <property type="project" value="UniProtKB-EC"/>
</dbReference>
<comment type="catalytic activity">
    <reaction evidence="6">
        <text>L-histidinol phosphate + 2-oxoglutarate = 3-(imidazol-4-yl)-2-oxopropyl phosphate + L-glutamate</text>
        <dbReference type="Rhea" id="RHEA:23744"/>
        <dbReference type="ChEBI" id="CHEBI:16810"/>
        <dbReference type="ChEBI" id="CHEBI:29985"/>
        <dbReference type="ChEBI" id="CHEBI:57766"/>
        <dbReference type="ChEBI" id="CHEBI:57980"/>
        <dbReference type="EC" id="2.6.1.9"/>
    </reaction>
</comment>
<keyword evidence="5 6" id="KW-0663">Pyridoxal phosphate</keyword>
<feature type="modified residue" description="N6-(pyridoxal phosphate)lysine" evidence="6">
    <location>
        <position position="219"/>
    </location>
</feature>
<keyword evidence="6" id="KW-0028">Amino-acid biosynthesis</keyword>
<dbReference type="EC" id="2.6.1.9" evidence="6"/>
<dbReference type="Proteomes" id="UP001058860">
    <property type="component" value="Chromosome"/>
</dbReference>
<dbReference type="InterPro" id="IPR050106">
    <property type="entry name" value="HistidinolP_aminotransfase"/>
</dbReference>
<dbReference type="EMBL" id="CP088295">
    <property type="protein sequence ID" value="UUY02067.1"/>
    <property type="molecule type" value="Genomic_DNA"/>
</dbReference>
<keyword evidence="4 6" id="KW-0808">Transferase</keyword>
<dbReference type="InterPro" id="IPR015422">
    <property type="entry name" value="PyrdxlP-dep_Trfase_small"/>
</dbReference>
<gene>
    <name evidence="6 8" type="primary">hisC</name>
    <name evidence="8" type="ORF">LRS13_15240</name>
</gene>
<accession>A0ABY5PBZ3</accession>
<evidence type="ECO:0000313" key="9">
    <source>
        <dbReference type="Proteomes" id="UP001058860"/>
    </source>
</evidence>
<dbReference type="Gene3D" id="3.40.640.10">
    <property type="entry name" value="Type I PLP-dependent aspartate aminotransferase-like (Major domain)"/>
    <property type="match status" value="1"/>
</dbReference>
<dbReference type="InterPro" id="IPR004839">
    <property type="entry name" value="Aminotransferase_I/II_large"/>
</dbReference>
<dbReference type="InterPro" id="IPR015424">
    <property type="entry name" value="PyrdxlP-dep_Trfase"/>
</dbReference>
<comment type="subunit">
    <text evidence="2 6">Homodimer.</text>
</comment>
<evidence type="ECO:0000256" key="4">
    <source>
        <dbReference type="ARBA" id="ARBA00022679"/>
    </source>
</evidence>
<keyword evidence="6" id="KW-0368">Histidine biosynthesis</keyword>
<dbReference type="SUPFAM" id="SSF53383">
    <property type="entry name" value="PLP-dependent transferases"/>
    <property type="match status" value="1"/>
</dbReference>
<organism evidence="8 9">
    <name type="scientific">Svornostia abyssi</name>
    <dbReference type="NCBI Taxonomy" id="2898438"/>
    <lineage>
        <taxon>Bacteria</taxon>
        <taxon>Bacillati</taxon>
        <taxon>Actinomycetota</taxon>
        <taxon>Thermoleophilia</taxon>
        <taxon>Solirubrobacterales</taxon>
        <taxon>Baekduiaceae</taxon>
        <taxon>Svornostia</taxon>
    </lineage>
</organism>
<dbReference type="RefSeq" id="WP_353862603.1">
    <property type="nucleotide sequence ID" value="NZ_CP088295.1"/>
</dbReference>
<dbReference type="PANTHER" id="PTHR43643:SF3">
    <property type="entry name" value="HISTIDINOL-PHOSPHATE AMINOTRANSFERASE"/>
    <property type="match status" value="1"/>
</dbReference>
<proteinExistence type="inferred from homology"/>
<reference evidence="9" key="1">
    <citation type="submission" date="2021-11" db="EMBL/GenBank/DDBJ databases">
        <title>Cultivation dependent microbiological survey of springs from the worlds oldest radium mine currently devoted to the extraction of radon-saturated water.</title>
        <authorList>
            <person name="Kapinusova G."/>
            <person name="Smrhova T."/>
            <person name="Strejcek M."/>
            <person name="Suman J."/>
            <person name="Jani K."/>
            <person name="Pajer P."/>
            <person name="Uhlik O."/>
        </authorList>
    </citation>
    <scope>NUCLEOTIDE SEQUENCE [LARGE SCALE GENOMIC DNA]</scope>
    <source>
        <strain evidence="9">J379</strain>
    </source>
</reference>
<dbReference type="NCBIfam" id="TIGR01141">
    <property type="entry name" value="hisC"/>
    <property type="match status" value="1"/>
</dbReference>
<evidence type="ECO:0000256" key="5">
    <source>
        <dbReference type="ARBA" id="ARBA00022898"/>
    </source>
</evidence>
<dbReference type="InterPro" id="IPR015421">
    <property type="entry name" value="PyrdxlP-dep_Trfase_major"/>
</dbReference>
<feature type="domain" description="Aminotransferase class I/classII large" evidence="7">
    <location>
        <begin position="26"/>
        <end position="355"/>
    </location>
</feature>
<dbReference type="CDD" id="cd00609">
    <property type="entry name" value="AAT_like"/>
    <property type="match status" value="1"/>
</dbReference>
<evidence type="ECO:0000256" key="6">
    <source>
        <dbReference type="HAMAP-Rule" id="MF_01023"/>
    </source>
</evidence>
<protein>
    <recommendedName>
        <fullName evidence="6">Histidinol-phosphate aminotransferase</fullName>
        <ecNumber evidence="6">2.6.1.9</ecNumber>
    </recommendedName>
    <alternativeName>
        <fullName evidence="6">Imidazole acetol-phosphate transaminase</fullName>
    </alternativeName>
</protein>
<evidence type="ECO:0000313" key="8">
    <source>
        <dbReference type="EMBL" id="UUY02067.1"/>
    </source>
</evidence>
<comment type="pathway">
    <text evidence="6">Amino-acid biosynthesis; L-histidine biosynthesis; L-histidine from 5-phospho-alpha-D-ribose 1-diphosphate: step 7/9.</text>
</comment>
<evidence type="ECO:0000259" key="7">
    <source>
        <dbReference type="Pfam" id="PF00155"/>
    </source>
</evidence>
<name>A0ABY5PBZ3_9ACTN</name>
<evidence type="ECO:0000256" key="2">
    <source>
        <dbReference type="ARBA" id="ARBA00011738"/>
    </source>
</evidence>
<sequence>MAIEFNDRIRRIPSYPIAGGYSLPDDVALLASNESPDPPLPAVMDVVQRALTGLNRYPDPSYADLRRALSDRYDVPQTRIALGNGSCDILLAAGDALLEPGAELVHAWPSFSVYPHLEAASGARAIRVPLNDRDEHDLDAMLAEITAATRLVIVCNPNNPTSTALPLDQIKQFVEAVPRHVAVILDEAYIEFSTIEDPDASLDLLKGHSNLVLLRTFSKIYGLAGLRVGFALSGSEEFVTAVNQVRQPFYLNIPAQAAAVEALKHQDAVTERVERAIVARVEIEEGLRELGIAVAASQANFCWLHLPETADESEVISGLAERGVIVRSGAALGREGALRVTYGTPAHNRRFLDALRDVL</sequence>